<sequence length="163" mass="17083">MTRPLPPALSALERRLGLPEGSLDGPDKARAEDALADAVTLVLAEVAPTLADKWRAAAPEVVELVVLTAARRGYENPRGINQETLLGHTVGLSESTGVYLTARELQQVRRAATGRRKATGYVGSIRTPSAYTDADAATDTAYVGVSDGSAPVPLLSLYDLTGA</sequence>
<evidence type="ECO:0000313" key="2">
    <source>
        <dbReference type="Proteomes" id="UP001058660"/>
    </source>
</evidence>
<organism evidence="1 2">
    <name type="scientific">Microbacterium phage Cen1621</name>
    <dbReference type="NCBI Taxonomy" id="2965191"/>
    <lineage>
        <taxon>Viruses</taxon>
        <taxon>Duplodnaviria</taxon>
        <taxon>Heunggongvirae</taxon>
        <taxon>Uroviricota</taxon>
        <taxon>Caudoviricetes</taxon>
        <taxon>Casidaviridae</taxon>
        <taxon>Cenunavirus</taxon>
        <taxon>Cenunavirus Cen1621</taxon>
    </lineage>
</organism>
<name>A0A9E7QB10_9CAUD</name>
<proteinExistence type="predicted"/>
<evidence type="ECO:0000313" key="1">
    <source>
        <dbReference type="EMBL" id="UVK59026.1"/>
    </source>
</evidence>
<gene>
    <name evidence="1" type="primary">7</name>
    <name evidence="1" type="ORF">SEA_CEN1621_7</name>
</gene>
<protein>
    <submittedName>
        <fullName evidence="1">Head-to-tail adaptor</fullName>
    </submittedName>
</protein>
<dbReference type="EMBL" id="ON970568">
    <property type="protein sequence ID" value="UVK59026.1"/>
    <property type="molecule type" value="Genomic_DNA"/>
</dbReference>
<dbReference type="Proteomes" id="UP001058660">
    <property type="component" value="Segment"/>
</dbReference>
<reference evidence="1" key="1">
    <citation type="submission" date="2022-07" db="EMBL/GenBank/DDBJ databases">
        <authorList>
            <person name="Torres-Arroyo K.M."/>
            <person name="Cardona-Perez A.V."/>
            <person name="Cruz-Vazquez C.O."/>
            <person name="Davila-Rivera B.E."/>
            <person name="Flores-Rivera E.M."/>
            <person name="Morales-Rodriguez J."/>
            <person name="Ramirez-Renta G.M."/>
            <person name="Ramos-Rodriguez C.M."/>
            <person name="Rodriguez-Rivera J.M."/>
            <person name="Toledo-Marrero N."/>
            <person name="Velazquez-Nunez L.D."/>
            <person name="Velez-Alicea A.S."/>
            <person name="Vazquez E."/>
            <person name="Balish M.F."/>
            <person name="Garlena R.A."/>
            <person name="Russell D.A."/>
            <person name="Jacobs-Sera D."/>
            <person name="Hatfull G.F."/>
        </authorList>
    </citation>
    <scope>NUCLEOTIDE SEQUENCE</scope>
</reference>
<keyword evidence="2" id="KW-1185">Reference proteome</keyword>
<accession>A0A9E7QB10</accession>